<feature type="coiled-coil region" evidence="3">
    <location>
        <begin position="61"/>
        <end position="88"/>
    </location>
</feature>
<dbReference type="Pfam" id="PF13561">
    <property type="entry name" value="adh_short_C2"/>
    <property type="match status" value="5"/>
</dbReference>
<protein>
    <submittedName>
        <fullName evidence="4">Uncharacterized protein</fullName>
    </submittedName>
</protein>
<dbReference type="InterPro" id="IPR036291">
    <property type="entry name" value="NAD(P)-bd_dom_sf"/>
</dbReference>
<evidence type="ECO:0000256" key="2">
    <source>
        <dbReference type="ARBA" id="ARBA00023002"/>
    </source>
</evidence>
<comment type="similarity">
    <text evidence="1">Belongs to the short-chain dehydrogenases/reductases (SDR) family.</text>
</comment>
<dbReference type="InterPro" id="IPR020904">
    <property type="entry name" value="Sc_DH/Rdtase_CS"/>
</dbReference>
<organism evidence="4">
    <name type="scientific">Oryza barthii</name>
    <dbReference type="NCBI Taxonomy" id="65489"/>
    <lineage>
        <taxon>Eukaryota</taxon>
        <taxon>Viridiplantae</taxon>
        <taxon>Streptophyta</taxon>
        <taxon>Embryophyta</taxon>
        <taxon>Tracheophyta</taxon>
        <taxon>Spermatophyta</taxon>
        <taxon>Magnoliopsida</taxon>
        <taxon>Liliopsida</taxon>
        <taxon>Poales</taxon>
        <taxon>Poaceae</taxon>
        <taxon>BOP clade</taxon>
        <taxon>Oryzoideae</taxon>
        <taxon>Oryzeae</taxon>
        <taxon>Oryzinae</taxon>
        <taxon>Oryza</taxon>
    </lineage>
</organism>
<evidence type="ECO:0000313" key="5">
    <source>
        <dbReference type="Proteomes" id="UP000026960"/>
    </source>
</evidence>
<name>A0A0D3GUN9_9ORYZ</name>
<dbReference type="PANTHER" id="PTHR43180">
    <property type="entry name" value="3-OXOACYL-(ACYL-CARRIER-PROTEIN) REDUCTASE (AFU_ORTHOLOGUE AFUA_6G11210)"/>
    <property type="match status" value="1"/>
</dbReference>
<dbReference type="GO" id="GO:0016491">
    <property type="term" value="F:oxidoreductase activity"/>
    <property type="evidence" value="ECO:0007669"/>
    <property type="project" value="UniProtKB-KW"/>
</dbReference>
<keyword evidence="3" id="KW-0175">Coiled coil</keyword>
<dbReference type="Gramene" id="OBART07G25520.2">
    <property type="protein sequence ID" value="OBART07G25520.2"/>
    <property type="gene ID" value="OBART07G25520"/>
</dbReference>
<evidence type="ECO:0000256" key="3">
    <source>
        <dbReference type="SAM" id="Coils"/>
    </source>
</evidence>
<dbReference type="Gene3D" id="3.40.50.720">
    <property type="entry name" value="NAD(P)-binding Rossmann-like Domain"/>
    <property type="match status" value="6"/>
</dbReference>
<dbReference type="eggNOG" id="KOG0725">
    <property type="taxonomic scope" value="Eukaryota"/>
</dbReference>
<dbReference type="PANTHER" id="PTHR43180:SF52">
    <property type="entry name" value="OS07G0664400 PROTEIN"/>
    <property type="match status" value="1"/>
</dbReference>
<reference evidence="4" key="1">
    <citation type="journal article" date="2009" name="Rice">
        <title>De Novo Next Generation Sequencing of Plant Genomes.</title>
        <authorList>
            <person name="Rounsley S."/>
            <person name="Marri P.R."/>
            <person name="Yu Y."/>
            <person name="He R."/>
            <person name="Sisneros N."/>
            <person name="Goicoechea J.L."/>
            <person name="Lee S.J."/>
            <person name="Angelova A."/>
            <person name="Kudrna D."/>
            <person name="Luo M."/>
            <person name="Affourtit J."/>
            <person name="Desany B."/>
            <person name="Knight J."/>
            <person name="Niazi F."/>
            <person name="Egholm M."/>
            <person name="Wing R.A."/>
        </authorList>
    </citation>
    <scope>NUCLEOTIDE SEQUENCE [LARGE SCALE GENOMIC DNA]</scope>
    <source>
        <strain evidence="4">cv. IRGC 105608</strain>
    </source>
</reference>
<dbReference type="PRINTS" id="PR00080">
    <property type="entry name" value="SDRFAMILY"/>
</dbReference>
<keyword evidence="5" id="KW-1185">Reference proteome</keyword>
<accession>A0A0D3GUN9</accession>
<dbReference type="FunFam" id="3.40.50.720:FF:000084">
    <property type="entry name" value="Short-chain dehydrogenase reductase"/>
    <property type="match status" value="2"/>
</dbReference>
<dbReference type="PaxDb" id="65489-OBART07G25520.2"/>
<sequence>MCMSVVPHAYSVSKAAAIGVVRSAAGELARHGVRLNAISPHGIATPLAMRGFGDVLAWADAERLKRVIEEDMNELEGAKLEAEDIARAAVYLASDEAKYITGHNLVVDGGFTVGKRLNVAVITGGASGIGEATAKEFIRNGAKVIIADVQDDLGHTVAAELGPGSAYTRCDVTDEAQIAATVDLAVARHGHLDILYNNAGITSSSVGHLASLDLADFDRVMAVNARAVLAGIKHAARVMAPRRTGSILCTASVAGMMGGEMPHAYNVSKAAVIGVVRSAAGELARHGVRLNAISPLSIATPLAMRGFGDMLAWADAERVRRLIEEDMNELEGATLEAEDIARAAVYLASDEAKYITGHNLVVDGGFTVGKRLNELEGTSLEVEDVPTAVALGIMSETFPAATAEEVRRMVTREMQELEGASLEVEDVARVAVFLASDEAKFITGHNLVVDGGFTVGKVLVRDPPGGKSIAARQLFSSGLADRFFSSSASSSRKLDGKVAVITGAASGIGEATAKEFVRNGAKVDVGVRKHAARASAPRRAGCILCTASTAAVLGVAAPAYSMSKAAVVGMVRTVARQLARDGVRVNAISPHAVPTPMAIGLFSETFPAATAEEVRRMVTRDMHELEGASLEVDDIARAAVFLASDEAKFITGHNLVVDGGFTSIAAQVFSSGLVDRCFSSSSSSRKLDDKVAVITGAASGIGEATAKEFVKNGAKVIIADIQDDLGRAVAGKLGADAASYTHCDVTVEADVAVAVDLAVARHGRLDVVYSNAGYDRVMAVNARSMLACVKHAARVMAPRRAGCILCTASTAAVLGGVAAPAMVTREMQELEGTSLEVEDVARAAVVGMVRAVARQLARDGVRVNAITPHAIPTAMALGIMSETFPAATAEEVRRMVTREMQELEGTSLEVEDVARAVVFLASDEAKFVTGHNLVVDGGFTVGKDLLRNPPSST</sequence>
<dbReference type="Proteomes" id="UP000026960">
    <property type="component" value="Chromosome 7"/>
</dbReference>
<dbReference type="PRINTS" id="PR00081">
    <property type="entry name" value="GDHRDH"/>
</dbReference>
<keyword evidence="2" id="KW-0560">Oxidoreductase</keyword>
<dbReference type="InterPro" id="IPR002347">
    <property type="entry name" value="SDR_fam"/>
</dbReference>
<dbReference type="SUPFAM" id="SSF51735">
    <property type="entry name" value="NAD(P)-binding Rossmann-fold domains"/>
    <property type="match status" value="5"/>
</dbReference>
<dbReference type="HOGENOM" id="CLU_336628_0_0_1"/>
<dbReference type="AlphaFoldDB" id="A0A0D3GUN9"/>
<evidence type="ECO:0000256" key="1">
    <source>
        <dbReference type="ARBA" id="ARBA00006484"/>
    </source>
</evidence>
<dbReference type="STRING" id="65489.A0A0D3GUN9"/>
<dbReference type="PROSITE" id="PS00061">
    <property type="entry name" value="ADH_SHORT"/>
    <property type="match status" value="1"/>
</dbReference>
<proteinExistence type="inferred from homology"/>
<reference evidence="4" key="2">
    <citation type="submission" date="2015-03" db="UniProtKB">
        <authorList>
            <consortium name="EnsemblPlants"/>
        </authorList>
    </citation>
    <scope>IDENTIFICATION</scope>
</reference>
<evidence type="ECO:0000313" key="4">
    <source>
        <dbReference type="EnsemblPlants" id="OBART07G25520.2"/>
    </source>
</evidence>
<dbReference type="EnsemblPlants" id="OBART07G25520.2">
    <property type="protein sequence ID" value="OBART07G25520.2"/>
    <property type="gene ID" value="OBART07G25520"/>
</dbReference>